<protein>
    <submittedName>
        <fullName evidence="1">Uncharacterized protein</fullName>
    </submittedName>
</protein>
<gene>
    <name evidence="1" type="ORF">H6G74_28745</name>
</gene>
<dbReference type="EMBL" id="JACJTB010000066">
    <property type="protein sequence ID" value="MBD2598284.1"/>
    <property type="molecule type" value="Genomic_DNA"/>
</dbReference>
<comment type="caution">
    <text evidence="1">The sequence shown here is derived from an EMBL/GenBank/DDBJ whole genome shotgun (WGS) entry which is preliminary data.</text>
</comment>
<evidence type="ECO:0000313" key="2">
    <source>
        <dbReference type="Proteomes" id="UP000603457"/>
    </source>
</evidence>
<reference evidence="1 2" key="1">
    <citation type="journal article" date="2020" name="ISME J.">
        <title>Comparative genomics reveals insights into cyanobacterial evolution and habitat adaptation.</title>
        <authorList>
            <person name="Chen M.Y."/>
            <person name="Teng W.K."/>
            <person name="Zhao L."/>
            <person name="Hu C.X."/>
            <person name="Zhou Y.K."/>
            <person name="Han B.P."/>
            <person name="Song L.R."/>
            <person name="Shu W.S."/>
        </authorList>
    </citation>
    <scope>NUCLEOTIDE SEQUENCE [LARGE SCALE GENOMIC DNA]</scope>
    <source>
        <strain evidence="1 2">FACHB-130</strain>
    </source>
</reference>
<sequence length="192" mass="22256">MSAVRQELQSQLQIKEKLHNVISVTDYQAIRDRILQNWRVSKRTESTDRIAQVLDAFIAELTTDGESLTPASTQASIQNQTTAPLVDKPKLESVVVKQSAQIRLWLRVENNNKFIRRKKKVREHIERFCLAFYNAQKTTANGCEYIITIPYESDEDLNKQVYDLFGEMDSHADMDYCFIEVDAHEIGTDRSW</sequence>
<organism evidence="1 2">
    <name type="scientific">Nostoc spongiaeforme FACHB-130</name>
    <dbReference type="NCBI Taxonomy" id="1357510"/>
    <lineage>
        <taxon>Bacteria</taxon>
        <taxon>Bacillati</taxon>
        <taxon>Cyanobacteriota</taxon>
        <taxon>Cyanophyceae</taxon>
        <taxon>Nostocales</taxon>
        <taxon>Nostocaceae</taxon>
        <taxon>Nostoc</taxon>
    </lineage>
</organism>
<evidence type="ECO:0000313" key="1">
    <source>
        <dbReference type="EMBL" id="MBD2598284.1"/>
    </source>
</evidence>
<accession>A0ABR8G557</accession>
<dbReference type="RefSeq" id="WP_190970961.1">
    <property type="nucleotide sequence ID" value="NZ_JACJTB010000066.1"/>
</dbReference>
<proteinExistence type="predicted"/>
<dbReference type="Proteomes" id="UP000603457">
    <property type="component" value="Unassembled WGS sequence"/>
</dbReference>
<name>A0ABR8G557_9NOSO</name>
<keyword evidence="2" id="KW-1185">Reference proteome</keyword>